<dbReference type="Gene3D" id="3.30.420.10">
    <property type="entry name" value="Ribonuclease H-like superfamily/Ribonuclease H"/>
    <property type="match status" value="1"/>
</dbReference>
<dbReference type="EMBL" id="OV121134">
    <property type="protein sequence ID" value="CAH0552896.1"/>
    <property type="molecule type" value="Genomic_DNA"/>
</dbReference>
<dbReference type="PANTHER" id="PTHR23044">
    <property type="entry name" value="3'-5' EXONUCLEASE ERI1-RELATED"/>
    <property type="match status" value="1"/>
</dbReference>
<dbReference type="SMART" id="SM00479">
    <property type="entry name" value="EXOIII"/>
    <property type="match status" value="1"/>
</dbReference>
<dbReference type="Pfam" id="PF00929">
    <property type="entry name" value="RNase_T"/>
    <property type="match status" value="1"/>
</dbReference>
<evidence type="ECO:0000313" key="5">
    <source>
        <dbReference type="EMBL" id="CAH0552896.1"/>
    </source>
</evidence>
<evidence type="ECO:0000259" key="4">
    <source>
        <dbReference type="SMART" id="SM00479"/>
    </source>
</evidence>
<feature type="domain" description="Exonuclease" evidence="4">
    <location>
        <begin position="36"/>
        <end position="230"/>
    </location>
</feature>
<dbReference type="InterPro" id="IPR036397">
    <property type="entry name" value="RNaseH_sf"/>
</dbReference>
<keyword evidence="3" id="KW-0269">Exonuclease</keyword>
<dbReference type="AlphaFoldDB" id="A0A9P0B1T2"/>
<name>A0A9P0B1T2_BRAAE</name>
<evidence type="ECO:0000256" key="3">
    <source>
        <dbReference type="ARBA" id="ARBA00022839"/>
    </source>
</evidence>
<gene>
    <name evidence="5" type="ORF">MELIAE_LOCUS5026</name>
</gene>
<evidence type="ECO:0000256" key="2">
    <source>
        <dbReference type="ARBA" id="ARBA00022801"/>
    </source>
</evidence>
<dbReference type="InterPro" id="IPR051274">
    <property type="entry name" value="3-5_Exoribonuclease"/>
</dbReference>
<sequence length="241" mass="28349">MCPTGMETKSLAWEYDAVQRIKVGKTRRFSKQTFEYFLVLDFEATCWDKGDYDKGSSEVIEFPCVLYDVKNNEIVDEFQQYVMPFEKPKLSPFCTNLTGIEQHQVENGVPLKTCLMLFNKWLNKLIKEHKLSFVRQENLKYTGFCTWSDWDLGTCLFRECKRKGIYRPEHFSRWIDVRAIYKDHYARRPHGLLGALTELGLEFEGRQHCGLHDARNTARLVGRMVEDGVYFKLTKDITGKR</sequence>
<keyword evidence="1" id="KW-0540">Nuclease</keyword>
<reference evidence="5" key="1">
    <citation type="submission" date="2021-12" db="EMBL/GenBank/DDBJ databases">
        <authorList>
            <person name="King R."/>
        </authorList>
    </citation>
    <scope>NUCLEOTIDE SEQUENCE</scope>
</reference>
<dbReference type="CDD" id="cd06133">
    <property type="entry name" value="ERI-1_3'hExo_like"/>
    <property type="match status" value="1"/>
</dbReference>
<dbReference type="OrthoDB" id="448399at2759"/>
<dbReference type="GO" id="GO:0000175">
    <property type="term" value="F:3'-5'-RNA exonuclease activity"/>
    <property type="evidence" value="ECO:0007669"/>
    <property type="project" value="InterPro"/>
</dbReference>
<organism evidence="5 6">
    <name type="scientific">Brassicogethes aeneus</name>
    <name type="common">Rape pollen beetle</name>
    <name type="synonym">Meligethes aeneus</name>
    <dbReference type="NCBI Taxonomy" id="1431903"/>
    <lineage>
        <taxon>Eukaryota</taxon>
        <taxon>Metazoa</taxon>
        <taxon>Ecdysozoa</taxon>
        <taxon>Arthropoda</taxon>
        <taxon>Hexapoda</taxon>
        <taxon>Insecta</taxon>
        <taxon>Pterygota</taxon>
        <taxon>Neoptera</taxon>
        <taxon>Endopterygota</taxon>
        <taxon>Coleoptera</taxon>
        <taxon>Polyphaga</taxon>
        <taxon>Cucujiformia</taxon>
        <taxon>Nitidulidae</taxon>
        <taxon>Meligethinae</taxon>
        <taxon>Brassicogethes</taxon>
    </lineage>
</organism>
<dbReference type="Proteomes" id="UP001154078">
    <property type="component" value="Chromosome 3"/>
</dbReference>
<evidence type="ECO:0000313" key="6">
    <source>
        <dbReference type="Proteomes" id="UP001154078"/>
    </source>
</evidence>
<dbReference type="InterPro" id="IPR013520">
    <property type="entry name" value="Ribonucl_H"/>
</dbReference>
<dbReference type="PANTHER" id="PTHR23044:SF61">
    <property type="entry name" value="3'-5' EXORIBONUCLEASE 1-RELATED"/>
    <property type="match status" value="1"/>
</dbReference>
<keyword evidence="2" id="KW-0378">Hydrolase</keyword>
<protein>
    <recommendedName>
        <fullName evidence="4">Exonuclease domain-containing protein</fullName>
    </recommendedName>
</protein>
<evidence type="ECO:0000256" key="1">
    <source>
        <dbReference type="ARBA" id="ARBA00022722"/>
    </source>
</evidence>
<dbReference type="InterPro" id="IPR012337">
    <property type="entry name" value="RNaseH-like_sf"/>
</dbReference>
<dbReference type="SUPFAM" id="SSF53098">
    <property type="entry name" value="Ribonuclease H-like"/>
    <property type="match status" value="1"/>
</dbReference>
<keyword evidence="6" id="KW-1185">Reference proteome</keyword>
<dbReference type="InterPro" id="IPR047201">
    <property type="entry name" value="ERI-1_3'hExo-like"/>
</dbReference>
<accession>A0A9P0B1T2</accession>
<proteinExistence type="predicted"/>
<dbReference type="GO" id="GO:0003676">
    <property type="term" value="F:nucleic acid binding"/>
    <property type="evidence" value="ECO:0007669"/>
    <property type="project" value="InterPro"/>
</dbReference>